<organism evidence="2 3">
    <name type="scientific">Cellulomonas iranensis</name>
    <dbReference type="NCBI Taxonomy" id="76862"/>
    <lineage>
        <taxon>Bacteria</taxon>
        <taxon>Bacillati</taxon>
        <taxon>Actinomycetota</taxon>
        <taxon>Actinomycetes</taxon>
        <taxon>Micrococcales</taxon>
        <taxon>Cellulomonadaceae</taxon>
        <taxon>Cellulomonas</taxon>
    </lineage>
</organism>
<keyword evidence="1" id="KW-0732">Signal</keyword>
<comment type="caution">
    <text evidence="2">The sequence shown here is derived from an EMBL/GenBank/DDBJ whole genome shotgun (WGS) entry which is preliminary data.</text>
</comment>
<dbReference type="Proteomes" id="UP001240250">
    <property type="component" value="Unassembled WGS sequence"/>
</dbReference>
<name>A0ABU0GJ36_9CELL</name>
<sequence length="182" mass="19172">MRRRTGRATARGVGAAALLVGAAAALTGCASNAAITDYAGVPVVRVLETREATAGGLEDDGDQEPGEVEGALENEQGDVQDVRFVEQELEVEPGQAAATYLENGVNLAVVLWGSSTCPPVGERLHVLPDEPNAVRIDLREIPPDRPCTMDLVPHTTVFGTKTSTVEPLVIHVGDETIELPVK</sequence>
<feature type="chain" id="PRO_5046352675" description="Lipoprotein" evidence="1">
    <location>
        <begin position="34"/>
        <end position="182"/>
    </location>
</feature>
<evidence type="ECO:0000313" key="2">
    <source>
        <dbReference type="EMBL" id="MDQ0425388.1"/>
    </source>
</evidence>
<evidence type="ECO:0000313" key="3">
    <source>
        <dbReference type="Proteomes" id="UP001240250"/>
    </source>
</evidence>
<dbReference type="PROSITE" id="PS51257">
    <property type="entry name" value="PROKAR_LIPOPROTEIN"/>
    <property type="match status" value="1"/>
</dbReference>
<gene>
    <name evidence="2" type="ORF">JO380_001769</name>
</gene>
<dbReference type="EMBL" id="JAUSVM010000001">
    <property type="protein sequence ID" value="MDQ0425388.1"/>
    <property type="molecule type" value="Genomic_DNA"/>
</dbReference>
<dbReference type="RefSeq" id="WP_156441986.1">
    <property type="nucleotide sequence ID" value="NZ_JAUSVM010000001.1"/>
</dbReference>
<reference evidence="2 3" key="1">
    <citation type="submission" date="2023-07" db="EMBL/GenBank/DDBJ databases">
        <title>Sequencing the genomes of 1000 actinobacteria strains.</title>
        <authorList>
            <person name="Klenk H.-P."/>
        </authorList>
    </citation>
    <scope>NUCLEOTIDE SEQUENCE [LARGE SCALE GENOMIC DNA]</scope>
    <source>
        <strain evidence="2 3">DSM 14785</strain>
    </source>
</reference>
<accession>A0ABU0GJ36</accession>
<keyword evidence="3" id="KW-1185">Reference proteome</keyword>
<evidence type="ECO:0008006" key="4">
    <source>
        <dbReference type="Google" id="ProtNLM"/>
    </source>
</evidence>
<protein>
    <recommendedName>
        <fullName evidence="4">Lipoprotein</fullName>
    </recommendedName>
</protein>
<evidence type="ECO:0000256" key="1">
    <source>
        <dbReference type="SAM" id="SignalP"/>
    </source>
</evidence>
<feature type="signal peptide" evidence="1">
    <location>
        <begin position="1"/>
        <end position="33"/>
    </location>
</feature>
<proteinExistence type="predicted"/>